<name>A0AAE4PYT0_9GAMM</name>
<dbReference type="AlphaFoldDB" id="A0AAE4PYT0"/>
<evidence type="ECO:0000256" key="3">
    <source>
        <dbReference type="ARBA" id="ARBA00023125"/>
    </source>
</evidence>
<evidence type="ECO:0000256" key="2">
    <source>
        <dbReference type="ARBA" id="ARBA00023015"/>
    </source>
</evidence>
<sequence length="295" mass="32716">MDTSEMTSFVKVVQAGSFTKAAENTGKQKAYLSRVITKLEEQLGVRLLDRTTRSLSLTELGREVYERSLKVLEGIEDIELTAQRALGEPSGTLKISCGTEFGMIAVSNWIMGYLDKYKGVKVEADYTNRVADIVHEGVDIAIRLGELSDSNLVAKKLGELKYGLYAAQSYLATHTLPAHPVWLNQHQVIKFSGGSHSKPWSLQKDKEKIEITGDSKLKVNNVFVARDACINGFGVAKLPTIIAEPALKSGQIVQIFEDWEGPRTPAYAVYPSSRYMTPKVRKFIDHAAENFGSNW</sequence>
<dbReference type="Pfam" id="PF03466">
    <property type="entry name" value="LysR_substrate"/>
    <property type="match status" value="1"/>
</dbReference>
<comment type="caution">
    <text evidence="6">The sequence shown here is derived from an EMBL/GenBank/DDBJ whole genome shotgun (WGS) entry which is preliminary data.</text>
</comment>
<dbReference type="InterPro" id="IPR036390">
    <property type="entry name" value="WH_DNA-bd_sf"/>
</dbReference>
<gene>
    <name evidence="6" type="ORF">QM089_13080</name>
</gene>
<evidence type="ECO:0000259" key="5">
    <source>
        <dbReference type="PROSITE" id="PS50931"/>
    </source>
</evidence>
<evidence type="ECO:0000313" key="6">
    <source>
        <dbReference type="EMBL" id="MDV5391156.1"/>
    </source>
</evidence>
<reference evidence="6" key="1">
    <citation type="submission" date="2023-05" db="EMBL/GenBank/DDBJ databases">
        <title>Colonisation of extended spectrum b-lactamase- and carbapenemase-producing bacteria on hospital surfaces from low- and middle-income countries.</title>
        <authorList>
            <person name="Nieto-Rosado M."/>
            <person name="Sands K."/>
            <person name="Iregbu K."/>
            <person name="Zahra R."/>
            <person name="Mazarati J.B."/>
            <person name="Mehtar S."/>
            <person name="Barnards-Group B."/>
            <person name="Walsh T.R."/>
        </authorList>
    </citation>
    <scope>NUCLEOTIDE SEQUENCE</scope>
    <source>
        <strain evidence="6">PP-E493</strain>
    </source>
</reference>
<dbReference type="GO" id="GO:0003677">
    <property type="term" value="F:DNA binding"/>
    <property type="evidence" value="ECO:0007669"/>
    <property type="project" value="UniProtKB-KW"/>
</dbReference>
<accession>A0AAE4PYT0</accession>
<feature type="domain" description="HTH lysR-type" evidence="5">
    <location>
        <begin position="1"/>
        <end position="58"/>
    </location>
</feature>
<dbReference type="Gene3D" id="3.40.190.290">
    <property type="match status" value="1"/>
</dbReference>
<dbReference type="RefSeq" id="WP_037428801.1">
    <property type="nucleotide sequence ID" value="NZ_AP026732.1"/>
</dbReference>
<dbReference type="InterPro" id="IPR058163">
    <property type="entry name" value="LysR-type_TF_proteobact-type"/>
</dbReference>
<dbReference type="GO" id="GO:0003700">
    <property type="term" value="F:DNA-binding transcription factor activity"/>
    <property type="evidence" value="ECO:0007669"/>
    <property type="project" value="InterPro"/>
</dbReference>
<dbReference type="SUPFAM" id="SSF53850">
    <property type="entry name" value="Periplasmic binding protein-like II"/>
    <property type="match status" value="1"/>
</dbReference>
<dbReference type="EMBL" id="JASGOQ010000001">
    <property type="protein sequence ID" value="MDV5391156.1"/>
    <property type="molecule type" value="Genomic_DNA"/>
</dbReference>
<evidence type="ECO:0000256" key="1">
    <source>
        <dbReference type="ARBA" id="ARBA00009437"/>
    </source>
</evidence>
<dbReference type="InterPro" id="IPR005119">
    <property type="entry name" value="LysR_subst-bd"/>
</dbReference>
<keyword evidence="2" id="KW-0805">Transcription regulation</keyword>
<dbReference type="InterPro" id="IPR000847">
    <property type="entry name" value="LysR_HTH_N"/>
</dbReference>
<dbReference type="Gene3D" id="1.10.10.10">
    <property type="entry name" value="Winged helix-like DNA-binding domain superfamily/Winged helix DNA-binding domain"/>
    <property type="match status" value="1"/>
</dbReference>
<dbReference type="Proteomes" id="UP001187859">
    <property type="component" value="Unassembled WGS sequence"/>
</dbReference>
<keyword evidence="4" id="KW-0804">Transcription</keyword>
<dbReference type="PANTHER" id="PTHR30537">
    <property type="entry name" value="HTH-TYPE TRANSCRIPTIONAL REGULATOR"/>
    <property type="match status" value="1"/>
</dbReference>
<dbReference type="SUPFAM" id="SSF46785">
    <property type="entry name" value="Winged helix' DNA-binding domain"/>
    <property type="match status" value="1"/>
</dbReference>
<dbReference type="InterPro" id="IPR036388">
    <property type="entry name" value="WH-like_DNA-bd_sf"/>
</dbReference>
<dbReference type="PROSITE" id="PS50931">
    <property type="entry name" value="HTH_LYSR"/>
    <property type="match status" value="1"/>
</dbReference>
<dbReference type="PANTHER" id="PTHR30537:SF5">
    <property type="entry name" value="HTH-TYPE TRANSCRIPTIONAL ACTIVATOR TTDR-RELATED"/>
    <property type="match status" value="1"/>
</dbReference>
<evidence type="ECO:0000256" key="4">
    <source>
        <dbReference type="ARBA" id="ARBA00023163"/>
    </source>
</evidence>
<protein>
    <submittedName>
        <fullName evidence="6">LysR family transcriptional regulator</fullName>
    </submittedName>
</protein>
<keyword evidence="3" id="KW-0238">DNA-binding</keyword>
<dbReference type="CDD" id="cd08422">
    <property type="entry name" value="PBP2_CrgA_like"/>
    <property type="match status" value="1"/>
</dbReference>
<evidence type="ECO:0000313" key="7">
    <source>
        <dbReference type="Proteomes" id="UP001187859"/>
    </source>
</evidence>
<organism evidence="6 7">
    <name type="scientific">Shewanella xiamenensis</name>
    <dbReference type="NCBI Taxonomy" id="332186"/>
    <lineage>
        <taxon>Bacteria</taxon>
        <taxon>Pseudomonadati</taxon>
        <taxon>Pseudomonadota</taxon>
        <taxon>Gammaproteobacteria</taxon>
        <taxon>Alteromonadales</taxon>
        <taxon>Shewanellaceae</taxon>
        <taxon>Shewanella</taxon>
    </lineage>
</organism>
<dbReference type="Pfam" id="PF00126">
    <property type="entry name" value="HTH_1"/>
    <property type="match status" value="1"/>
</dbReference>
<comment type="similarity">
    <text evidence="1">Belongs to the LysR transcriptional regulatory family.</text>
</comment>
<dbReference type="FunFam" id="1.10.10.10:FF:000001">
    <property type="entry name" value="LysR family transcriptional regulator"/>
    <property type="match status" value="1"/>
</dbReference>
<proteinExistence type="inferred from homology"/>